<evidence type="ECO:0008006" key="4">
    <source>
        <dbReference type="Google" id="ProtNLM"/>
    </source>
</evidence>
<dbReference type="Proteomes" id="UP000095333">
    <property type="component" value="Unassembled WGS sequence"/>
</dbReference>
<dbReference type="RefSeq" id="WP_057249621.1">
    <property type="nucleotide sequence ID" value="NZ_CYZI01000002.1"/>
</dbReference>
<name>A0A173Z886_PHOVU</name>
<proteinExistence type="predicted"/>
<feature type="transmembrane region" description="Helical" evidence="1">
    <location>
        <begin position="46"/>
        <end position="65"/>
    </location>
</feature>
<evidence type="ECO:0000313" key="3">
    <source>
        <dbReference type="Proteomes" id="UP000095333"/>
    </source>
</evidence>
<gene>
    <name evidence="2" type="ORF">ERS852457_00720</name>
</gene>
<sequence>MKKEDRNRNWIARIALGLSVIAIALSLYSIHNSNSASLQKTLEVCISIMGIGITVILGIQIYTILTIDRRVQEKIENERKLYKDDNSQLKEDLKCFARTMQRFTTGNIYIANEEYNEAFCVFCLAAIDANKLGERELVSISLQQAVDILQKTNCINKSEIVMKHMDELKTGMIGISDEKAITVYNALLNLPSYE</sequence>
<reference evidence="2 3" key="1">
    <citation type="submission" date="2015-09" db="EMBL/GenBank/DDBJ databases">
        <authorList>
            <consortium name="Pathogen Informatics"/>
        </authorList>
    </citation>
    <scope>NUCLEOTIDE SEQUENCE [LARGE SCALE GENOMIC DNA]</scope>
    <source>
        <strain evidence="2 3">2789STDY5834842</strain>
    </source>
</reference>
<evidence type="ECO:0000256" key="1">
    <source>
        <dbReference type="SAM" id="Phobius"/>
    </source>
</evidence>
<organism evidence="2 3">
    <name type="scientific">Phocaeicola vulgatus</name>
    <name type="common">Bacteroides vulgatus</name>
    <dbReference type="NCBI Taxonomy" id="821"/>
    <lineage>
        <taxon>Bacteria</taxon>
        <taxon>Pseudomonadati</taxon>
        <taxon>Bacteroidota</taxon>
        <taxon>Bacteroidia</taxon>
        <taxon>Bacteroidales</taxon>
        <taxon>Bacteroidaceae</taxon>
        <taxon>Phocaeicola</taxon>
    </lineage>
</organism>
<keyword evidence="1" id="KW-1133">Transmembrane helix</keyword>
<protein>
    <recommendedName>
        <fullName evidence="4">Transmembrane protein</fullName>
    </recommendedName>
</protein>
<keyword evidence="1" id="KW-0472">Membrane</keyword>
<accession>A0A173Z886</accession>
<keyword evidence="1" id="KW-0812">Transmembrane</keyword>
<evidence type="ECO:0000313" key="2">
    <source>
        <dbReference type="EMBL" id="CUN72454.1"/>
    </source>
</evidence>
<dbReference type="AlphaFoldDB" id="A0A173Z886"/>
<dbReference type="EMBL" id="CYZI01000002">
    <property type="protein sequence ID" value="CUN72454.1"/>
    <property type="molecule type" value="Genomic_DNA"/>
</dbReference>
<feature type="transmembrane region" description="Helical" evidence="1">
    <location>
        <begin position="12"/>
        <end position="31"/>
    </location>
</feature>